<reference evidence="1 2" key="1">
    <citation type="submission" date="2018-10" db="EMBL/GenBank/DDBJ databases">
        <title>Xanthobacter tagetidis genome sequencing and assembly.</title>
        <authorList>
            <person name="Maclea K.S."/>
            <person name="Goen A.E."/>
            <person name="Fatima S.A."/>
        </authorList>
    </citation>
    <scope>NUCLEOTIDE SEQUENCE [LARGE SCALE GENOMIC DNA]</scope>
    <source>
        <strain evidence="1 2">ATCC 700314</strain>
    </source>
</reference>
<dbReference type="AlphaFoldDB" id="A0A3L7ALK3"/>
<keyword evidence="1" id="KW-0808">Transferase</keyword>
<evidence type="ECO:0000313" key="1">
    <source>
        <dbReference type="EMBL" id="RLP80600.1"/>
    </source>
</evidence>
<keyword evidence="1" id="KW-0418">Kinase</keyword>
<gene>
    <name evidence="1" type="ORF">D9R14_06010</name>
</gene>
<dbReference type="Gene3D" id="3.40.50.300">
    <property type="entry name" value="P-loop containing nucleotide triphosphate hydrolases"/>
    <property type="match status" value="1"/>
</dbReference>
<protein>
    <submittedName>
        <fullName evidence="1">Deoxynucleotide monophosphate kinase</fullName>
    </submittedName>
</protein>
<dbReference type="EMBL" id="RCTF01000003">
    <property type="protein sequence ID" value="RLP80600.1"/>
    <property type="molecule type" value="Genomic_DNA"/>
</dbReference>
<proteinExistence type="predicted"/>
<evidence type="ECO:0000313" key="2">
    <source>
        <dbReference type="Proteomes" id="UP000269692"/>
    </source>
</evidence>
<dbReference type="Proteomes" id="UP000269692">
    <property type="component" value="Unassembled WGS sequence"/>
</dbReference>
<dbReference type="InterPro" id="IPR027417">
    <property type="entry name" value="P-loop_NTPase"/>
</dbReference>
<name>A0A3L7ALK3_9HYPH</name>
<dbReference type="RefSeq" id="WP_121622393.1">
    <property type="nucleotide sequence ID" value="NZ_JACIIW010000006.1"/>
</dbReference>
<comment type="caution">
    <text evidence="1">The sequence shown here is derived from an EMBL/GenBank/DDBJ whole genome shotgun (WGS) entry which is preliminary data.</text>
</comment>
<dbReference type="OrthoDB" id="5401711at2"/>
<dbReference type="SUPFAM" id="SSF52540">
    <property type="entry name" value="P-loop containing nucleoside triphosphate hydrolases"/>
    <property type="match status" value="1"/>
</dbReference>
<dbReference type="GO" id="GO:0016301">
    <property type="term" value="F:kinase activity"/>
    <property type="evidence" value="ECO:0007669"/>
    <property type="project" value="UniProtKB-KW"/>
</dbReference>
<organism evidence="1 2">
    <name type="scientific">Xanthobacter tagetidis</name>
    <dbReference type="NCBI Taxonomy" id="60216"/>
    <lineage>
        <taxon>Bacteria</taxon>
        <taxon>Pseudomonadati</taxon>
        <taxon>Pseudomonadota</taxon>
        <taxon>Alphaproteobacteria</taxon>
        <taxon>Hyphomicrobiales</taxon>
        <taxon>Xanthobacteraceae</taxon>
        <taxon>Xanthobacter</taxon>
    </lineage>
</organism>
<sequence length="176" mass="19091">MNQIVIGFAGRAGAGKTTAALHLVEHHDFERVRFAGPLKAMMRALGCTEEEVDGALKETPCALLGGRTPRQAMQWLGTEWGRDMIAPDLWTRAWEHAVAGKPRVVADDVRFPNEVAAIRRLGGRVIRIVAAGDEPCPGLDHISERGGIACDAELINTMDEQLLGDLTRLMEANANA</sequence>
<keyword evidence="2" id="KW-1185">Reference proteome</keyword>
<accession>A0A3L7ALK3</accession>